<dbReference type="PROSITE" id="PS51318">
    <property type="entry name" value="TAT"/>
    <property type="match status" value="1"/>
</dbReference>
<evidence type="ECO:0000313" key="1">
    <source>
        <dbReference type="EMBL" id="GED98517.1"/>
    </source>
</evidence>
<dbReference type="InterPro" id="IPR006311">
    <property type="entry name" value="TAT_signal"/>
</dbReference>
<sequence>MNHAIAGSARRRLVVGVAAAATAVGVLSGCTVSGSATAPTAEVAAYKAQQEVKKQKANALVECVTIPITMRESVDVYNEMVRAFNASGGWDPNLVNKAIARIDLDINKLRESSQRNLPEDLKAQMAKMITGREAQRAAVLSRNTNTMNSAARDMNAERDRFRDLCKTYVG</sequence>
<accession>A0A7I9UZA7</accession>
<evidence type="ECO:0000313" key="2">
    <source>
        <dbReference type="Proteomes" id="UP000444980"/>
    </source>
</evidence>
<reference evidence="2" key="1">
    <citation type="submission" date="2019-06" db="EMBL/GenBank/DDBJ databases">
        <title>Gordonia isolated from sludge of a wastewater treatment plant.</title>
        <authorList>
            <person name="Tamura T."/>
            <person name="Aoyama K."/>
            <person name="Kang Y."/>
            <person name="Saito S."/>
            <person name="Akiyama N."/>
            <person name="Yazawa K."/>
            <person name="Gonoi T."/>
            <person name="Mikami Y."/>
        </authorList>
    </citation>
    <scope>NUCLEOTIDE SEQUENCE [LARGE SCALE GENOMIC DNA]</scope>
    <source>
        <strain evidence="2">NBRC 107697</strain>
    </source>
</reference>
<dbReference type="EMBL" id="BJOU01000002">
    <property type="protein sequence ID" value="GED98517.1"/>
    <property type="molecule type" value="Genomic_DNA"/>
</dbReference>
<protein>
    <submittedName>
        <fullName evidence="1">Uncharacterized protein</fullName>
    </submittedName>
</protein>
<proteinExistence type="predicted"/>
<dbReference type="RefSeq" id="WP_161927926.1">
    <property type="nucleotide sequence ID" value="NZ_BJOU01000002.1"/>
</dbReference>
<gene>
    <name evidence="1" type="ORF">nbrc107697_25560</name>
</gene>
<organism evidence="1 2">
    <name type="scientific">Gordonia crocea</name>
    <dbReference type="NCBI Taxonomy" id="589162"/>
    <lineage>
        <taxon>Bacteria</taxon>
        <taxon>Bacillati</taxon>
        <taxon>Actinomycetota</taxon>
        <taxon>Actinomycetes</taxon>
        <taxon>Mycobacteriales</taxon>
        <taxon>Gordoniaceae</taxon>
        <taxon>Gordonia</taxon>
    </lineage>
</organism>
<keyword evidence="2" id="KW-1185">Reference proteome</keyword>
<dbReference type="AlphaFoldDB" id="A0A7I9UZA7"/>
<dbReference type="Proteomes" id="UP000444980">
    <property type="component" value="Unassembled WGS sequence"/>
</dbReference>
<dbReference type="OrthoDB" id="9871588at2"/>
<comment type="caution">
    <text evidence="1">The sequence shown here is derived from an EMBL/GenBank/DDBJ whole genome shotgun (WGS) entry which is preliminary data.</text>
</comment>
<name>A0A7I9UZA7_9ACTN</name>